<evidence type="ECO:0000313" key="1">
    <source>
        <dbReference type="EMBL" id="KAG6608120.1"/>
    </source>
</evidence>
<comment type="caution">
    <text evidence="1">The sequence shown here is derived from an EMBL/GenBank/DDBJ whole genome shotgun (WGS) entry which is preliminary data.</text>
</comment>
<reference evidence="1 2" key="1">
    <citation type="journal article" date="2021" name="Hortic Res">
        <title>The domestication of Cucurbita argyrosperma as revealed by the genome of its wild relative.</title>
        <authorList>
            <person name="Barrera-Redondo J."/>
            <person name="Sanchez-de la Vega G."/>
            <person name="Aguirre-Liguori J.A."/>
            <person name="Castellanos-Morales G."/>
            <person name="Gutierrez-Guerrero Y.T."/>
            <person name="Aguirre-Dugua X."/>
            <person name="Aguirre-Planter E."/>
            <person name="Tenaillon M.I."/>
            <person name="Lira-Saade R."/>
            <person name="Eguiarte L.E."/>
        </authorList>
    </citation>
    <scope>NUCLEOTIDE SEQUENCE [LARGE SCALE GENOMIC DNA]</scope>
    <source>
        <strain evidence="1">JBR-2021</strain>
    </source>
</reference>
<dbReference type="Proteomes" id="UP000685013">
    <property type="component" value="Chromosome 1"/>
</dbReference>
<dbReference type="AlphaFoldDB" id="A0AAV6PAJ2"/>
<keyword evidence="2" id="KW-1185">Reference proteome</keyword>
<dbReference type="PANTHER" id="PTHR33168">
    <property type="entry name" value="STRESS INDUCED PROTEIN-RELATED"/>
    <property type="match status" value="1"/>
</dbReference>
<dbReference type="EMBL" id="JAGKQH010000001">
    <property type="protein sequence ID" value="KAG6608120.1"/>
    <property type="molecule type" value="Genomic_DNA"/>
</dbReference>
<feature type="non-terminal residue" evidence="1">
    <location>
        <position position="1"/>
    </location>
</feature>
<protein>
    <submittedName>
        <fullName evidence="1">Uncharacterized protein</fullName>
    </submittedName>
</protein>
<evidence type="ECO:0000313" key="2">
    <source>
        <dbReference type="Proteomes" id="UP000685013"/>
    </source>
</evidence>
<proteinExistence type="predicted"/>
<gene>
    <name evidence="1" type="ORF">SDJN03_01462</name>
</gene>
<organism evidence="1 2">
    <name type="scientific">Cucurbita argyrosperma subsp. sororia</name>
    <dbReference type="NCBI Taxonomy" id="37648"/>
    <lineage>
        <taxon>Eukaryota</taxon>
        <taxon>Viridiplantae</taxon>
        <taxon>Streptophyta</taxon>
        <taxon>Embryophyta</taxon>
        <taxon>Tracheophyta</taxon>
        <taxon>Spermatophyta</taxon>
        <taxon>Magnoliopsida</taxon>
        <taxon>eudicotyledons</taxon>
        <taxon>Gunneridae</taxon>
        <taxon>Pentapetalae</taxon>
        <taxon>rosids</taxon>
        <taxon>fabids</taxon>
        <taxon>Cucurbitales</taxon>
        <taxon>Cucurbitaceae</taxon>
        <taxon>Cucurbiteae</taxon>
        <taxon>Cucurbita</taxon>
    </lineage>
</organism>
<accession>A0AAV6PAJ2</accession>
<sequence>MEKSEGQKSSEELVSCWGRLKLKLLLMKREGNNPCIGDTKPLNGGFRYDALSYAQNFDEGLDDEDEELRCRGFSARYVSASKPLPKNK</sequence>
<name>A0AAV6PAJ2_9ROSI</name>